<proteinExistence type="predicted"/>
<sequence>MVMTITILSNTFGALCEVEGSLRHLLTENHPPDPRISRILARRSSGPGISPTGAYLWCSDDSLKLSNATRRTHGSGSDRARSYLCSRHQENLFLTGFYPTTSPALGETKGSVRLLLTKNHPVTTSTLRAGASFLHGVCNCAQYMAIGSTPITWDL</sequence>
<accession>A0A2H1WKV2</accession>
<evidence type="ECO:0000313" key="1">
    <source>
        <dbReference type="EMBL" id="SOQ53542.1"/>
    </source>
</evidence>
<reference evidence="1" key="1">
    <citation type="submission" date="2016-07" db="EMBL/GenBank/DDBJ databases">
        <authorList>
            <person name="Bretaudeau A."/>
        </authorList>
    </citation>
    <scope>NUCLEOTIDE SEQUENCE</scope>
    <source>
        <strain evidence="1">Rice</strain>
        <tissue evidence="1">Whole body</tissue>
    </source>
</reference>
<dbReference type="AlphaFoldDB" id="A0A2H1WKV2"/>
<organism evidence="1">
    <name type="scientific">Spodoptera frugiperda</name>
    <name type="common">Fall armyworm</name>
    <dbReference type="NCBI Taxonomy" id="7108"/>
    <lineage>
        <taxon>Eukaryota</taxon>
        <taxon>Metazoa</taxon>
        <taxon>Ecdysozoa</taxon>
        <taxon>Arthropoda</taxon>
        <taxon>Hexapoda</taxon>
        <taxon>Insecta</taxon>
        <taxon>Pterygota</taxon>
        <taxon>Neoptera</taxon>
        <taxon>Endopterygota</taxon>
        <taxon>Lepidoptera</taxon>
        <taxon>Glossata</taxon>
        <taxon>Ditrysia</taxon>
        <taxon>Noctuoidea</taxon>
        <taxon>Noctuidae</taxon>
        <taxon>Amphipyrinae</taxon>
        <taxon>Spodoptera</taxon>
    </lineage>
</organism>
<protein>
    <submittedName>
        <fullName evidence="1">SFRICE_008291</fullName>
    </submittedName>
</protein>
<name>A0A2H1WKV2_SPOFR</name>
<gene>
    <name evidence="1" type="ORF">SFRICE_008291</name>
</gene>
<dbReference type="EMBL" id="ODYU01009257">
    <property type="protein sequence ID" value="SOQ53542.1"/>
    <property type="molecule type" value="Genomic_DNA"/>
</dbReference>